<keyword evidence="1" id="KW-1133">Transmembrane helix</keyword>
<dbReference type="EMBL" id="MHJU01000001">
    <property type="protein sequence ID" value="OGY74256.1"/>
    <property type="molecule type" value="Genomic_DNA"/>
</dbReference>
<reference evidence="2 3" key="1">
    <citation type="journal article" date="2016" name="Nat. Commun.">
        <title>Thousands of microbial genomes shed light on interconnected biogeochemical processes in an aquifer system.</title>
        <authorList>
            <person name="Anantharaman K."/>
            <person name="Brown C.T."/>
            <person name="Hug L.A."/>
            <person name="Sharon I."/>
            <person name="Castelle C.J."/>
            <person name="Probst A.J."/>
            <person name="Thomas B.C."/>
            <person name="Singh A."/>
            <person name="Wilkins M.J."/>
            <person name="Karaoz U."/>
            <person name="Brodie E.L."/>
            <person name="Williams K.H."/>
            <person name="Hubbard S.S."/>
            <person name="Banfield J.F."/>
        </authorList>
    </citation>
    <scope>NUCLEOTIDE SEQUENCE [LARGE SCALE GENOMIC DNA]</scope>
</reference>
<evidence type="ECO:0000313" key="3">
    <source>
        <dbReference type="Proteomes" id="UP000178315"/>
    </source>
</evidence>
<feature type="transmembrane region" description="Helical" evidence="1">
    <location>
        <begin position="61"/>
        <end position="78"/>
    </location>
</feature>
<protein>
    <submittedName>
        <fullName evidence="2">Uncharacterized protein</fullName>
    </submittedName>
</protein>
<comment type="caution">
    <text evidence="2">The sequence shown here is derived from an EMBL/GenBank/DDBJ whole genome shotgun (WGS) entry which is preliminary data.</text>
</comment>
<evidence type="ECO:0000313" key="2">
    <source>
        <dbReference type="EMBL" id="OGY74256.1"/>
    </source>
</evidence>
<gene>
    <name evidence="2" type="ORF">A3H61_01370</name>
</gene>
<sequence>MCADGLVCEKNRCLPSYGLEDLENGKFRVPIEEPEENPVFALPDGALPIRAYATLSTGKKIVNFALAVAFLVGLTTVIKGWLTYTTATGFIPQEKKGFALLAIGAATTIGSVVLWLLTS</sequence>
<dbReference type="Proteomes" id="UP000178315">
    <property type="component" value="Unassembled WGS sequence"/>
</dbReference>
<name>A0A1G2ACP3_9BACT</name>
<organism evidence="2 3">
    <name type="scientific">Candidatus Jacksonbacteria bacterium RIFCSPLOWO2_02_FULL_44_20</name>
    <dbReference type="NCBI Taxonomy" id="1798460"/>
    <lineage>
        <taxon>Bacteria</taxon>
        <taxon>Candidatus Jacksoniibacteriota</taxon>
    </lineage>
</organism>
<keyword evidence="1" id="KW-0812">Transmembrane</keyword>
<feature type="transmembrane region" description="Helical" evidence="1">
    <location>
        <begin position="98"/>
        <end position="117"/>
    </location>
</feature>
<evidence type="ECO:0000256" key="1">
    <source>
        <dbReference type="SAM" id="Phobius"/>
    </source>
</evidence>
<accession>A0A1G2ACP3</accession>
<proteinExistence type="predicted"/>
<keyword evidence="1" id="KW-0472">Membrane</keyword>
<dbReference type="AlphaFoldDB" id="A0A1G2ACP3"/>